<organism evidence="3 4">
    <name type="scientific">Tumebacillus algifaecis</name>
    <dbReference type="NCBI Taxonomy" id="1214604"/>
    <lineage>
        <taxon>Bacteria</taxon>
        <taxon>Bacillati</taxon>
        <taxon>Bacillota</taxon>
        <taxon>Bacilli</taxon>
        <taxon>Bacillales</taxon>
        <taxon>Alicyclobacillaceae</taxon>
        <taxon>Tumebacillus</taxon>
    </lineage>
</organism>
<dbReference type="PANTHER" id="PTHR35579">
    <property type="entry name" value="CRISPR SYSTEM CMS ENDORIBONUCLEASE CSM3"/>
    <property type="match status" value="1"/>
</dbReference>
<proteinExistence type="predicted"/>
<name>A0A223CYK3_9BACL</name>
<gene>
    <name evidence="3" type="ORF">CIG75_05435</name>
</gene>
<evidence type="ECO:0000313" key="3">
    <source>
        <dbReference type="EMBL" id="ASS74490.1"/>
    </source>
</evidence>
<evidence type="ECO:0000259" key="2">
    <source>
        <dbReference type="Pfam" id="PF03787"/>
    </source>
</evidence>
<dbReference type="Pfam" id="PF03787">
    <property type="entry name" value="RAMPs"/>
    <property type="match status" value="1"/>
</dbReference>
<dbReference type="InterPro" id="IPR052216">
    <property type="entry name" value="CRISPR_Csm3_endoribonuclease"/>
</dbReference>
<dbReference type="InterPro" id="IPR005537">
    <property type="entry name" value="RAMP_III_fam"/>
</dbReference>
<sequence length="289" mass="32786">MQPHSSLLCRWRCSMFKELRNEAVFQFHLRTDSPFVVKSGSEDLLDPTLPDSQILRSYRKGKLEAVIPGSSLKGVFRSRAEQLLKTMGHHGIDTFRRIRKEKDDVIKDIYEKKSDPVQQLFGSTAIKSRILFQDAFPLEGTEVVTGLRHGVGIHRVTGGAADRVKFDTEIVESGVFQAEIRLTNYELWQLALVAWLLQDLDEGFIKIGSMTTRGFGRFLVENLQLKVRDYRINTSQLTGFQDKDVIGKALEWKASLLRKEAYFDSLEELIGDGGILLDVPFPAPKEARA</sequence>
<dbReference type="Proteomes" id="UP000214688">
    <property type="component" value="Chromosome"/>
</dbReference>
<dbReference type="GO" id="GO:0051607">
    <property type="term" value="P:defense response to virus"/>
    <property type="evidence" value="ECO:0007669"/>
    <property type="project" value="UniProtKB-KW"/>
</dbReference>
<dbReference type="AlphaFoldDB" id="A0A223CYK3"/>
<reference evidence="3 4" key="1">
    <citation type="journal article" date="2015" name="Int. J. Syst. Evol. Microbiol.">
        <title>Tumebacillus algifaecis sp. nov., isolated from decomposing algal scum.</title>
        <authorList>
            <person name="Wu Y.F."/>
            <person name="Zhang B."/>
            <person name="Xing P."/>
            <person name="Wu Q.L."/>
            <person name="Liu S.J."/>
        </authorList>
    </citation>
    <scope>NUCLEOTIDE SEQUENCE [LARGE SCALE GENOMIC DNA]</scope>
    <source>
        <strain evidence="3 4">THMBR28</strain>
    </source>
</reference>
<dbReference type="KEGG" id="tab:CIG75_05435"/>
<accession>A0A223CYK3</accession>
<evidence type="ECO:0000256" key="1">
    <source>
        <dbReference type="ARBA" id="ARBA00023118"/>
    </source>
</evidence>
<dbReference type="PANTHER" id="PTHR35579:SF3">
    <property type="entry name" value="CRISPR SYSTEM CMS ENDORIBONUCLEASE CSM3"/>
    <property type="match status" value="1"/>
</dbReference>
<keyword evidence="4" id="KW-1185">Reference proteome</keyword>
<feature type="domain" description="CRISPR type III-associated protein" evidence="2">
    <location>
        <begin position="29"/>
        <end position="218"/>
    </location>
</feature>
<protein>
    <recommendedName>
        <fullName evidence="2">CRISPR type III-associated protein domain-containing protein</fullName>
    </recommendedName>
</protein>
<dbReference type="EMBL" id="CP022657">
    <property type="protein sequence ID" value="ASS74490.1"/>
    <property type="molecule type" value="Genomic_DNA"/>
</dbReference>
<keyword evidence="1" id="KW-0051">Antiviral defense</keyword>
<evidence type="ECO:0000313" key="4">
    <source>
        <dbReference type="Proteomes" id="UP000214688"/>
    </source>
</evidence>